<dbReference type="Ensembl" id="ENSXMAT00000032921.1">
    <property type="protein sequence ID" value="ENSXMAP00000025004.1"/>
    <property type="gene ID" value="ENSXMAG00000021521.1"/>
</dbReference>
<feature type="domain" description="Cadherin N-terminal" evidence="2">
    <location>
        <begin position="24"/>
        <end position="68"/>
    </location>
</feature>
<evidence type="ECO:0000313" key="4">
    <source>
        <dbReference type="Proteomes" id="UP000002852"/>
    </source>
</evidence>
<protein>
    <recommendedName>
        <fullName evidence="2">Cadherin N-terminal domain-containing protein</fullName>
    </recommendedName>
</protein>
<name>A0A3B5Q431_XIPMA</name>
<dbReference type="GeneTree" id="ENSGT00940000177060"/>
<dbReference type="FunFam" id="2.60.40.60:FF:000398">
    <property type="entry name" value="Protocadherin cluster 1 gamma 26a"/>
    <property type="match status" value="1"/>
</dbReference>
<proteinExistence type="predicted"/>
<sequence length="74" mass="8432">MELTDMKKQRMDVWTSFCLRASAQIRYAVPEEVKEGSVVGNVAKDLGLDVLLLSSRRFRVVTGSNEQHTIIYFP</sequence>
<reference evidence="3" key="4">
    <citation type="submission" date="2025-09" db="UniProtKB">
        <authorList>
            <consortium name="Ensembl"/>
        </authorList>
    </citation>
    <scope>IDENTIFICATION</scope>
    <source>
        <strain evidence="3">JP 163 A</strain>
    </source>
</reference>
<reference evidence="3" key="3">
    <citation type="submission" date="2025-08" db="UniProtKB">
        <authorList>
            <consortium name="Ensembl"/>
        </authorList>
    </citation>
    <scope>IDENTIFICATION</scope>
    <source>
        <strain evidence="3">JP 163 A</strain>
    </source>
</reference>
<dbReference type="Proteomes" id="UP000002852">
    <property type="component" value="Unassembled WGS sequence"/>
</dbReference>
<organism evidence="3 4">
    <name type="scientific">Xiphophorus maculatus</name>
    <name type="common">Southern platyfish</name>
    <name type="synonym">Platypoecilus maculatus</name>
    <dbReference type="NCBI Taxonomy" id="8083"/>
    <lineage>
        <taxon>Eukaryota</taxon>
        <taxon>Metazoa</taxon>
        <taxon>Chordata</taxon>
        <taxon>Craniata</taxon>
        <taxon>Vertebrata</taxon>
        <taxon>Euteleostomi</taxon>
        <taxon>Actinopterygii</taxon>
        <taxon>Neopterygii</taxon>
        <taxon>Teleostei</taxon>
        <taxon>Neoteleostei</taxon>
        <taxon>Acanthomorphata</taxon>
        <taxon>Ovalentaria</taxon>
        <taxon>Atherinomorphae</taxon>
        <taxon>Cyprinodontiformes</taxon>
        <taxon>Poeciliidae</taxon>
        <taxon>Poeciliinae</taxon>
        <taxon>Xiphophorus</taxon>
    </lineage>
</organism>
<dbReference type="Gene3D" id="2.60.40.60">
    <property type="entry name" value="Cadherins"/>
    <property type="match status" value="1"/>
</dbReference>
<dbReference type="AlphaFoldDB" id="A0A3B5Q431"/>
<evidence type="ECO:0000313" key="3">
    <source>
        <dbReference type="Ensembl" id="ENSXMAP00000025004.1"/>
    </source>
</evidence>
<dbReference type="Pfam" id="PF08266">
    <property type="entry name" value="Cadherin_2"/>
    <property type="match status" value="1"/>
</dbReference>
<reference evidence="4" key="1">
    <citation type="submission" date="2012-01" db="EMBL/GenBank/DDBJ databases">
        <authorList>
            <person name="Walter R."/>
            <person name="Schartl M."/>
            <person name="Warren W."/>
        </authorList>
    </citation>
    <scope>NUCLEOTIDE SEQUENCE [LARGE SCALE GENOMIC DNA]</scope>
    <source>
        <strain evidence="4">JP 163 A</strain>
    </source>
</reference>
<reference evidence="4" key="2">
    <citation type="journal article" date="2013" name="Nat. Genet.">
        <title>The genome of the platyfish, Xiphophorus maculatus, provides insights into evolutionary adaptation and several complex traits.</title>
        <authorList>
            <person name="Schartl M."/>
            <person name="Walter R.B."/>
            <person name="Shen Y."/>
            <person name="Garcia T."/>
            <person name="Catchen J."/>
            <person name="Amores A."/>
            <person name="Braasch I."/>
            <person name="Chalopin D."/>
            <person name="Volff J.N."/>
            <person name="Lesch K.P."/>
            <person name="Bisazza A."/>
            <person name="Minx P."/>
            <person name="Hillier L."/>
            <person name="Wilson R.K."/>
            <person name="Fuerstenberg S."/>
            <person name="Boore J."/>
            <person name="Searle S."/>
            <person name="Postlethwait J.H."/>
            <person name="Warren W.C."/>
        </authorList>
    </citation>
    <scope>NUCLEOTIDE SEQUENCE [LARGE SCALE GENOMIC DNA]</scope>
    <source>
        <strain evidence="4">JP 163 A</strain>
    </source>
</reference>
<evidence type="ECO:0000259" key="2">
    <source>
        <dbReference type="Pfam" id="PF08266"/>
    </source>
</evidence>
<dbReference type="InterPro" id="IPR013164">
    <property type="entry name" value="Cadherin_N"/>
</dbReference>
<keyword evidence="4" id="KW-1185">Reference proteome</keyword>
<keyword evidence="1" id="KW-0325">Glycoprotein</keyword>
<dbReference type="InParanoid" id="A0A3B5Q431"/>
<accession>A0A3B5Q431</accession>
<dbReference type="OMA" id="EQHTIIY"/>
<evidence type="ECO:0000256" key="1">
    <source>
        <dbReference type="ARBA" id="ARBA00023180"/>
    </source>
</evidence>